<evidence type="ECO:0000256" key="8">
    <source>
        <dbReference type="PROSITE-ProRule" id="PRU10052"/>
    </source>
</evidence>
<gene>
    <name evidence="12" type="ORF">M0R45_010560</name>
</gene>
<dbReference type="GO" id="GO:0005975">
    <property type="term" value="P:carbohydrate metabolic process"/>
    <property type="evidence" value="ECO:0007669"/>
    <property type="project" value="InterPro"/>
</dbReference>
<evidence type="ECO:0000256" key="7">
    <source>
        <dbReference type="ARBA" id="ARBA00023316"/>
    </source>
</evidence>
<dbReference type="AlphaFoldDB" id="A0AAW1YAS8"/>
<evidence type="ECO:0000256" key="6">
    <source>
        <dbReference type="ARBA" id="ARBA00023295"/>
    </source>
</evidence>
<keyword evidence="13" id="KW-1185">Reference proteome</keyword>
<evidence type="ECO:0000256" key="5">
    <source>
        <dbReference type="ARBA" id="ARBA00022801"/>
    </source>
</evidence>
<comment type="caution">
    <text evidence="12">The sequence shown here is derived from an EMBL/GenBank/DDBJ whole genome shotgun (WGS) entry which is preliminary data.</text>
</comment>
<evidence type="ECO:0000256" key="9">
    <source>
        <dbReference type="RuleBase" id="RU361169"/>
    </source>
</evidence>
<keyword evidence="7" id="KW-0961">Cell wall biogenesis/degradation</keyword>
<keyword evidence="3" id="KW-0134">Cell wall</keyword>
<dbReference type="PROSITE" id="PS00502">
    <property type="entry name" value="POLYGALACTURONASE"/>
    <property type="match status" value="1"/>
</dbReference>
<keyword evidence="11" id="KW-0732">Signal</keyword>
<evidence type="ECO:0000256" key="11">
    <source>
        <dbReference type="SAM" id="SignalP"/>
    </source>
</evidence>
<evidence type="ECO:0000256" key="10">
    <source>
        <dbReference type="SAM" id="MobiDB-lite"/>
    </source>
</evidence>
<organism evidence="12 13">
    <name type="scientific">Rubus argutus</name>
    <name type="common">Southern blackberry</name>
    <dbReference type="NCBI Taxonomy" id="59490"/>
    <lineage>
        <taxon>Eukaryota</taxon>
        <taxon>Viridiplantae</taxon>
        <taxon>Streptophyta</taxon>
        <taxon>Embryophyta</taxon>
        <taxon>Tracheophyta</taxon>
        <taxon>Spermatophyta</taxon>
        <taxon>Magnoliopsida</taxon>
        <taxon>eudicotyledons</taxon>
        <taxon>Gunneridae</taxon>
        <taxon>Pentapetalae</taxon>
        <taxon>rosids</taxon>
        <taxon>fabids</taxon>
        <taxon>Rosales</taxon>
        <taxon>Rosaceae</taxon>
        <taxon>Rosoideae</taxon>
        <taxon>Rosoideae incertae sedis</taxon>
        <taxon>Rubus</taxon>
    </lineage>
</organism>
<evidence type="ECO:0000256" key="1">
    <source>
        <dbReference type="ARBA" id="ARBA00004191"/>
    </source>
</evidence>
<dbReference type="GO" id="GO:0004650">
    <property type="term" value="F:polygalacturonase activity"/>
    <property type="evidence" value="ECO:0007669"/>
    <property type="project" value="InterPro"/>
</dbReference>
<evidence type="ECO:0008006" key="14">
    <source>
        <dbReference type="Google" id="ProtNLM"/>
    </source>
</evidence>
<evidence type="ECO:0000256" key="3">
    <source>
        <dbReference type="ARBA" id="ARBA00022512"/>
    </source>
</evidence>
<dbReference type="Pfam" id="PF00295">
    <property type="entry name" value="Glyco_hydro_28"/>
    <property type="match status" value="1"/>
</dbReference>
<dbReference type="InterPro" id="IPR012334">
    <property type="entry name" value="Pectin_lyas_fold"/>
</dbReference>
<name>A0AAW1YAS8_RUBAR</name>
<proteinExistence type="inferred from homology"/>
<dbReference type="InterPro" id="IPR011050">
    <property type="entry name" value="Pectin_lyase_fold/virulence"/>
</dbReference>
<keyword evidence="5 9" id="KW-0378">Hydrolase</keyword>
<feature type="active site" evidence="8">
    <location>
        <position position="292"/>
    </location>
</feature>
<dbReference type="InterPro" id="IPR006626">
    <property type="entry name" value="PbH1"/>
</dbReference>
<dbReference type="InterPro" id="IPR000743">
    <property type="entry name" value="Glyco_hydro_28"/>
</dbReference>
<evidence type="ECO:0000313" key="12">
    <source>
        <dbReference type="EMBL" id="KAK9945028.1"/>
    </source>
</evidence>
<dbReference type="PANTHER" id="PTHR31375">
    <property type="match status" value="1"/>
</dbReference>
<dbReference type="SUPFAM" id="SSF51126">
    <property type="entry name" value="Pectin lyase-like"/>
    <property type="match status" value="1"/>
</dbReference>
<feature type="region of interest" description="Disordered" evidence="10">
    <location>
        <begin position="30"/>
        <end position="61"/>
    </location>
</feature>
<protein>
    <recommendedName>
        <fullName evidence="14">Polygalacturonase</fullName>
    </recommendedName>
</protein>
<feature type="compositionally biased region" description="Low complexity" evidence="10">
    <location>
        <begin position="31"/>
        <end position="45"/>
    </location>
</feature>
<reference evidence="12 13" key="1">
    <citation type="journal article" date="2023" name="G3 (Bethesda)">
        <title>A chromosome-length genome assembly and annotation of blackberry (Rubus argutus, cv. 'Hillquist').</title>
        <authorList>
            <person name="Bruna T."/>
            <person name="Aryal R."/>
            <person name="Dudchenko O."/>
            <person name="Sargent D.J."/>
            <person name="Mead D."/>
            <person name="Buti M."/>
            <person name="Cavallini A."/>
            <person name="Hytonen T."/>
            <person name="Andres J."/>
            <person name="Pham M."/>
            <person name="Weisz D."/>
            <person name="Mascagni F."/>
            <person name="Usai G."/>
            <person name="Natali L."/>
            <person name="Bassil N."/>
            <person name="Fernandez G.E."/>
            <person name="Lomsadze A."/>
            <person name="Armour M."/>
            <person name="Olukolu B."/>
            <person name="Poorten T."/>
            <person name="Britton C."/>
            <person name="Davik J."/>
            <person name="Ashrafi H."/>
            <person name="Aiden E.L."/>
            <person name="Borodovsky M."/>
            <person name="Worthington M."/>
        </authorList>
    </citation>
    <scope>NUCLEOTIDE SEQUENCE [LARGE SCALE GENOMIC DNA]</scope>
    <source>
        <strain evidence="12">PI 553951</strain>
    </source>
</reference>
<dbReference type="GO" id="GO:0071555">
    <property type="term" value="P:cell wall organization"/>
    <property type="evidence" value="ECO:0007669"/>
    <property type="project" value="UniProtKB-KW"/>
</dbReference>
<dbReference type="Proteomes" id="UP001457282">
    <property type="component" value="Unassembled WGS sequence"/>
</dbReference>
<evidence type="ECO:0000256" key="4">
    <source>
        <dbReference type="ARBA" id="ARBA00022525"/>
    </source>
</evidence>
<keyword evidence="6 9" id="KW-0326">Glycosidase</keyword>
<evidence type="ECO:0000256" key="2">
    <source>
        <dbReference type="ARBA" id="ARBA00008834"/>
    </source>
</evidence>
<dbReference type="Gene3D" id="2.160.20.10">
    <property type="entry name" value="Single-stranded right-handed beta-helix, Pectin lyase-like"/>
    <property type="match status" value="1"/>
</dbReference>
<dbReference type="EMBL" id="JBEDUW010000002">
    <property type="protein sequence ID" value="KAK9945028.1"/>
    <property type="molecule type" value="Genomic_DNA"/>
</dbReference>
<comment type="similarity">
    <text evidence="2 9">Belongs to the glycosyl hydrolase 28 family.</text>
</comment>
<sequence length="462" mass="50076">MTPQRQLFSSGIVVVLVFSISISLCFGRGTSPGSTSRNRGNGSRRLPLHKGSSTRPLTPPPIRVDVFGGAKGDNRTDDTKAFERAWEKACSSNGKVVLLVPPHKSYRVKQITFSGAQCKSHLTMQIHGTIMAFGELSDYHFPNNSKLHYWLTFESVQNLVVEGPGTINGNGDKWWQSSCKQNNKTHKPVPNCNNDAPTAVTFKKCNNLMVNNLNFEKAQRKHVSFENCTNVKAFGISVNAPEGSPNTDGIHVTETKNIHISNSRISTGDDCISIISGSRNVQATNITCGPGHGISIGSLGKDGSEDHVSDVTVTGARLNGTMYGVRIKTWPGGSGYATNITFQNIQMDNVTNPIIIDQNYCDTATKVINGECKPPPLQGRSNAVKVHNVTYRNITGTVAKGGEAIKFDCSKTVRDGCDKIVLENIKLDKGAAVVWSNVGKLTCQGLVSPNINQCRNNIKFAL</sequence>
<feature type="signal peptide" evidence="11">
    <location>
        <begin position="1"/>
        <end position="27"/>
    </location>
</feature>
<accession>A0AAW1YAS8</accession>
<dbReference type="SMART" id="SM00710">
    <property type="entry name" value="PbH1"/>
    <property type="match status" value="5"/>
</dbReference>
<evidence type="ECO:0000313" key="13">
    <source>
        <dbReference type="Proteomes" id="UP001457282"/>
    </source>
</evidence>
<comment type="subcellular location">
    <subcellularLocation>
        <location evidence="1">Secreted</location>
        <location evidence="1">Cell wall</location>
    </subcellularLocation>
</comment>
<feature type="chain" id="PRO_5043609810" description="Polygalacturonase" evidence="11">
    <location>
        <begin position="28"/>
        <end position="462"/>
    </location>
</feature>
<keyword evidence="4" id="KW-0964">Secreted</keyword>